<accession>A0A132B4B6</accession>
<feature type="region of interest" description="Disordered" evidence="1">
    <location>
        <begin position="157"/>
        <end position="180"/>
    </location>
</feature>
<dbReference type="RefSeq" id="XP_018061620.1">
    <property type="nucleotide sequence ID" value="XM_018212554.1"/>
</dbReference>
<gene>
    <name evidence="3" type="ORF">LY89DRAFT_660500</name>
</gene>
<evidence type="ECO:0000313" key="4">
    <source>
        <dbReference type="Proteomes" id="UP000070700"/>
    </source>
</evidence>
<dbReference type="InParanoid" id="A0A132B4B6"/>
<evidence type="ECO:0000313" key="3">
    <source>
        <dbReference type="EMBL" id="KUJ07265.1"/>
    </source>
</evidence>
<organism evidence="3 4">
    <name type="scientific">Mollisia scopiformis</name>
    <name type="common">Conifer needle endophyte fungus</name>
    <name type="synonym">Phialocephala scopiformis</name>
    <dbReference type="NCBI Taxonomy" id="149040"/>
    <lineage>
        <taxon>Eukaryota</taxon>
        <taxon>Fungi</taxon>
        <taxon>Dikarya</taxon>
        <taxon>Ascomycota</taxon>
        <taxon>Pezizomycotina</taxon>
        <taxon>Leotiomycetes</taxon>
        <taxon>Helotiales</taxon>
        <taxon>Mollisiaceae</taxon>
        <taxon>Mollisia</taxon>
    </lineage>
</organism>
<proteinExistence type="predicted"/>
<dbReference type="AlphaFoldDB" id="A0A132B4B6"/>
<sequence>MISYTLLSFSLLVSTLAVQTDAAWFRHAKFHIGQGRNIGAEQEQESWYPAGLTSSIASTTASESYTFSVPNASIIAPTLTSQGMAVTSIVPIYEVCNTPGSNTTSCSTVFETITTTTCSTVLTYAFSQTTITDCAANVTFSTQSSFALATTTLPPSVTPAQKRQQIPPTISSSPSSLPSPTPTTIAYVQSVVSYWYAPWQSLAANNPQDITLLVCKIDYFGAENCTSVQEVWIVHTEYVLVSTTSTLTISTSLSSDAVFLLAPSQGVTATAGNFTLSTQILYSSMVVNATTIVSTLTSSNTSSQIPTSETPTSTTMSTTTITITGPPSTVTMTLNVSPIGSQPTTTYQSTTVLTSTVTVLPKMQKRFRERAEMREEGLAEALLLD</sequence>
<evidence type="ECO:0000256" key="2">
    <source>
        <dbReference type="SAM" id="SignalP"/>
    </source>
</evidence>
<dbReference type="Proteomes" id="UP000070700">
    <property type="component" value="Unassembled WGS sequence"/>
</dbReference>
<name>A0A132B4B6_MOLSC</name>
<evidence type="ECO:0000256" key="1">
    <source>
        <dbReference type="SAM" id="MobiDB-lite"/>
    </source>
</evidence>
<keyword evidence="4" id="KW-1185">Reference proteome</keyword>
<protein>
    <submittedName>
        <fullName evidence="3">Uncharacterized protein</fullName>
    </submittedName>
</protein>
<dbReference type="KEGG" id="psco:LY89DRAFT_660500"/>
<feature type="compositionally biased region" description="Low complexity" evidence="1">
    <location>
        <begin position="301"/>
        <end position="319"/>
    </location>
</feature>
<feature type="compositionally biased region" description="Low complexity" evidence="1">
    <location>
        <begin position="166"/>
        <end position="180"/>
    </location>
</feature>
<feature type="signal peptide" evidence="2">
    <location>
        <begin position="1"/>
        <end position="17"/>
    </location>
</feature>
<keyword evidence="2" id="KW-0732">Signal</keyword>
<dbReference type="EMBL" id="KQ947440">
    <property type="protein sequence ID" value="KUJ07265.1"/>
    <property type="molecule type" value="Genomic_DNA"/>
</dbReference>
<dbReference type="GeneID" id="28822280"/>
<feature type="region of interest" description="Disordered" evidence="1">
    <location>
        <begin position="299"/>
        <end position="319"/>
    </location>
</feature>
<reference evidence="3 4" key="1">
    <citation type="submission" date="2015-10" db="EMBL/GenBank/DDBJ databases">
        <title>Full genome of DAOMC 229536 Phialocephala scopiformis, a fungal endophyte of spruce producing the potent anti-insectan compound rugulosin.</title>
        <authorList>
            <consortium name="DOE Joint Genome Institute"/>
            <person name="Walker A.K."/>
            <person name="Frasz S.L."/>
            <person name="Seifert K.A."/>
            <person name="Miller J.D."/>
            <person name="Mondo S.J."/>
            <person name="Labutti K."/>
            <person name="Lipzen A."/>
            <person name="Dockter R."/>
            <person name="Kennedy M."/>
            <person name="Grigoriev I.V."/>
            <person name="Spatafora J.W."/>
        </authorList>
    </citation>
    <scope>NUCLEOTIDE SEQUENCE [LARGE SCALE GENOMIC DNA]</scope>
    <source>
        <strain evidence="3 4">CBS 120377</strain>
    </source>
</reference>
<dbReference type="OrthoDB" id="4121208at2759"/>
<feature type="chain" id="PRO_5007287836" evidence="2">
    <location>
        <begin position="18"/>
        <end position="385"/>
    </location>
</feature>